<dbReference type="EMBL" id="QNRX01000011">
    <property type="protein sequence ID" value="RBP62573.1"/>
    <property type="molecule type" value="Genomic_DNA"/>
</dbReference>
<evidence type="ECO:0000256" key="2">
    <source>
        <dbReference type="ARBA" id="ARBA00022475"/>
    </source>
</evidence>
<dbReference type="Proteomes" id="UP000253490">
    <property type="component" value="Unassembled WGS sequence"/>
</dbReference>
<keyword evidence="2" id="KW-1003">Cell membrane</keyword>
<sequence length="71" mass="7973">MKRLYKNKAEGKISGVCQGVSEYFSIDPSIVRILWVVLSLPLVGLGLFLYIACAFILPDKSDLNFDDYTID</sequence>
<feature type="domain" description="Phage shock protein PspC N-terminal" evidence="7">
    <location>
        <begin position="2"/>
        <end position="59"/>
    </location>
</feature>
<evidence type="ECO:0000259" key="7">
    <source>
        <dbReference type="Pfam" id="PF04024"/>
    </source>
</evidence>
<dbReference type="AlphaFoldDB" id="A0A366I640"/>
<evidence type="ECO:0000256" key="6">
    <source>
        <dbReference type="SAM" id="Phobius"/>
    </source>
</evidence>
<evidence type="ECO:0000313" key="8">
    <source>
        <dbReference type="EMBL" id="RBP62573.1"/>
    </source>
</evidence>
<dbReference type="RefSeq" id="WP_113920896.1">
    <property type="nucleotide sequence ID" value="NZ_CALNCS010000061.1"/>
</dbReference>
<accession>A0A366I640</accession>
<keyword evidence="5 6" id="KW-0472">Membrane</keyword>
<name>A0A366I640_9FIRM</name>
<reference evidence="8 9" key="1">
    <citation type="submission" date="2018-06" db="EMBL/GenBank/DDBJ databases">
        <title>Genomic Encyclopedia of Type Strains, Phase IV (KMG-IV): sequencing the most valuable type-strain genomes for metagenomic binning, comparative biology and taxonomic classification.</title>
        <authorList>
            <person name="Goeker M."/>
        </authorList>
    </citation>
    <scope>NUCLEOTIDE SEQUENCE [LARGE SCALE GENOMIC DNA]</scope>
    <source>
        <strain evidence="8 9">DSM 22112</strain>
    </source>
</reference>
<dbReference type="InterPro" id="IPR052027">
    <property type="entry name" value="PspC"/>
</dbReference>
<dbReference type="Pfam" id="PF04024">
    <property type="entry name" value="PspC"/>
    <property type="match status" value="1"/>
</dbReference>
<proteinExistence type="predicted"/>
<evidence type="ECO:0000256" key="3">
    <source>
        <dbReference type="ARBA" id="ARBA00022692"/>
    </source>
</evidence>
<comment type="subcellular location">
    <subcellularLocation>
        <location evidence="1">Cell membrane</location>
        <topology evidence="1">Single-pass membrane protein</topology>
    </subcellularLocation>
</comment>
<evidence type="ECO:0000256" key="5">
    <source>
        <dbReference type="ARBA" id="ARBA00023136"/>
    </source>
</evidence>
<evidence type="ECO:0000256" key="4">
    <source>
        <dbReference type="ARBA" id="ARBA00022989"/>
    </source>
</evidence>
<feature type="transmembrane region" description="Helical" evidence="6">
    <location>
        <begin position="33"/>
        <end position="57"/>
    </location>
</feature>
<keyword evidence="9" id="KW-1185">Reference proteome</keyword>
<keyword evidence="4 6" id="KW-1133">Transmembrane helix</keyword>
<dbReference type="PANTHER" id="PTHR33885">
    <property type="entry name" value="PHAGE SHOCK PROTEIN C"/>
    <property type="match status" value="1"/>
</dbReference>
<dbReference type="InterPro" id="IPR007168">
    <property type="entry name" value="Phageshock_PspC_N"/>
</dbReference>
<dbReference type="GO" id="GO:0005886">
    <property type="term" value="C:plasma membrane"/>
    <property type="evidence" value="ECO:0007669"/>
    <property type="project" value="UniProtKB-SubCell"/>
</dbReference>
<keyword evidence="3 6" id="KW-0812">Transmembrane</keyword>
<gene>
    <name evidence="8" type="ORF">DES36_1113</name>
</gene>
<comment type="caution">
    <text evidence="8">The sequence shown here is derived from an EMBL/GenBank/DDBJ whole genome shotgun (WGS) entry which is preliminary data.</text>
</comment>
<protein>
    <submittedName>
        <fullName evidence="8">Phage shock protein C (PspC) family protein</fullName>
    </submittedName>
</protein>
<evidence type="ECO:0000256" key="1">
    <source>
        <dbReference type="ARBA" id="ARBA00004162"/>
    </source>
</evidence>
<evidence type="ECO:0000313" key="9">
    <source>
        <dbReference type="Proteomes" id="UP000253490"/>
    </source>
</evidence>
<organism evidence="8 9">
    <name type="scientific">Alkalibaculum bacchi</name>
    <dbReference type="NCBI Taxonomy" id="645887"/>
    <lineage>
        <taxon>Bacteria</taxon>
        <taxon>Bacillati</taxon>
        <taxon>Bacillota</taxon>
        <taxon>Clostridia</taxon>
        <taxon>Eubacteriales</taxon>
        <taxon>Eubacteriaceae</taxon>
        <taxon>Alkalibaculum</taxon>
    </lineage>
</organism>
<dbReference type="OrthoDB" id="9815286at2"/>
<dbReference type="PANTHER" id="PTHR33885:SF3">
    <property type="entry name" value="PHAGE SHOCK PROTEIN C"/>
    <property type="match status" value="1"/>
</dbReference>